<reference evidence="2 3" key="1">
    <citation type="submission" date="2020-12" db="EMBL/GenBank/DDBJ databases">
        <title>Enhanced detection system for hospital associated transmission using whole genome sequencing surveillance.</title>
        <authorList>
            <person name="Harrison L.H."/>
            <person name="Van Tyne D."/>
            <person name="Marsh J.W."/>
            <person name="Griffith M.P."/>
            <person name="Snyder D.J."/>
            <person name="Cooper V.S."/>
            <person name="Mustapha M."/>
        </authorList>
    </citation>
    <scope>NUCLEOTIDE SEQUENCE [LARGE SCALE GENOMIC DNA]</scope>
    <source>
        <strain evidence="2 3">PR00195</strain>
    </source>
</reference>
<organism evidence="2 3">
    <name type="scientific">Proteus penneri</name>
    <dbReference type="NCBI Taxonomy" id="102862"/>
    <lineage>
        <taxon>Bacteria</taxon>
        <taxon>Pseudomonadati</taxon>
        <taxon>Pseudomonadota</taxon>
        <taxon>Gammaproteobacteria</taxon>
        <taxon>Enterobacterales</taxon>
        <taxon>Morganellaceae</taxon>
        <taxon>Proteus</taxon>
    </lineage>
</organism>
<comment type="caution">
    <text evidence="2">The sequence shown here is derived from an EMBL/GenBank/DDBJ whole genome shotgun (WGS) entry which is preliminary data.</text>
</comment>
<accession>A0ABS0W647</accession>
<sequence>MNHVYQLVLLGDKEKYEKLIVNHLLKQTKILGIQNKFIKVINRLNFNEYLPNNPTYGLYFGSKNTSLDQNILNTLIDDATLILPIISDLSLANHYLPEELHPINAIAMKFIDDIPSIISAILEGFELLRQSRKLFISYKRSESSSVAIQLYEALEKSGFDVFLDTHSIRPGEPFQEELWHRMTDSDIVILLNTPDFLGSQWTKEELTKASAMSLGIIQIIWPNCTPLRESELFKAIKLQPESINNQGHLSESIIKQLISDTESLRARTLAARQDNLTTEFIDISHKIGVNSILHTDKFITFSIDNRNYVVIPTVGVPQSFTSNNVYTLRQKICKDKIEEIYLLYDHTHIRKKWLDHLSWLDEYLPVKTLRLLNIQSFIENQEVKNG</sequence>
<dbReference type="InterPro" id="IPR000157">
    <property type="entry name" value="TIR_dom"/>
</dbReference>
<keyword evidence="2" id="KW-0675">Receptor</keyword>
<gene>
    <name evidence="2" type="ORF">JFQ69_13985</name>
</gene>
<evidence type="ECO:0000259" key="1">
    <source>
        <dbReference type="PROSITE" id="PS50104"/>
    </source>
</evidence>
<dbReference type="SUPFAM" id="SSF52200">
    <property type="entry name" value="Toll/Interleukin receptor TIR domain"/>
    <property type="match status" value="1"/>
</dbReference>
<keyword evidence="3" id="KW-1185">Reference proteome</keyword>
<dbReference type="PROSITE" id="PS50104">
    <property type="entry name" value="TIR"/>
    <property type="match status" value="1"/>
</dbReference>
<dbReference type="EMBL" id="JAEKCB010000007">
    <property type="protein sequence ID" value="MBJ2118767.1"/>
    <property type="molecule type" value="Genomic_DNA"/>
</dbReference>
<protein>
    <submittedName>
        <fullName evidence="2">Toll/interleukin-1 receptor domain-containing protein</fullName>
    </submittedName>
</protein>
<dbReference type="InterPro" id="IPR035897">
    <property type="entry name" value="Toll_tir_struct_dom_sf"/>
</dbReference>
<name>A0ABS0W647_9GAMM</name>
<proteinExistence type="predicted"/>
<evidence type="ECO:0000313" key="3">
    <source>
        <dbReference type="Proteomes" id="UP000619976"/>
    </source>
</evidence>
<evidence type="ECO:0000313" key="2">
    <source>
        <dbReference type="EMBL" id="MBJ2118767.1"/>
    </source>
</evidence>
<dbReference type="Pfam" id="PF13676">
    <property type="entry name" value="TIR_2"/>
    <property type="match status" value="1"/>
</dbReference>
<dbReference type="Proteomes" id="UP000619976">
    <property type="component" value="Unassembled WGS sequence"/>
</dbReference>
<dbReference type="RefSeq" id="WP_161727260.1">
    <property type="nucleotide sequence ID" value="NZ_JAEKCB010000007.1"/>
</dbReference>
<dbReference type="Gene3D" id="3.40.50.10140">
    <property type="entry name" value="Toll/interleukin-1 receptor homology (TIR) domain"/>
    <property type="match status" value="1"/>
</dbReference>
<feature type="domain" description="TIR" evidence="1">
    <location>
        <begin position="130"/>
        <end position="261"/>
    </location>
</feature>